<feature type="compositionally biased region" description="Low complexity" evidence="1">
    <location>
        <begin position="312"/>
        <end position="325"/>
    </location>
</feature>
<proteinExistence type="predicted"/>
<keyword evidence="3" id="KW-1185">Reference proteome</keyword>
<evidence type="ECO:0000256" key="1">
    <source>
        <dbReference type="SAM" id="MobiDB-lite"/>
    </source>
</evidence>
<feature type="region of interest" description="Disordered" evidence="1">
    <location>
        <begin position="36"/>
        <end position="76"/>
    </location>
</feature>
<sequence length="449" mass="47664">MDHLPSFGKAISQVMLPTFKAYAPLLSQHAGSIKSTRRETFSYGPHPRQQLDVYTPSSSPPASSPSGEGGGGGGRSITTANPNSVFIFLYGGGFVNGAKILPNYPKEGQESLVYANLGHFFAENLALKTVIVDYRLISHGAKFPSGGHDLELAIDWVVDNLDLNHDRNHNHNHNHNSNSPREQHEHAPLDLYVMGNSAGGVHLATYLLAPDFAESRRRLLKPSLTPAPAPTLGTSSRSNTGSSSGTRAADGKPNTSTNASLKGVIFLSVPFHFDRALPERKNTLATYYGDHDDAVSTRSPLGLLRAAKRSKSPVGDGSGSSSTSGSGSGSGSGSAIIDDVNDLAANISVLVLKGSLDPEDEILGPITDFVDEWQGHAQEQENTEGKDVEAGLGRNTTATTTSSKLQLECLPGQHNHISPVLSLGTRIPAEEAWGRRVVDFVATTSTSRS</sequence>
<protein>
    <recommendedName>
        <fullName evidence="4">Carboxylesterase type B domain-containing protein</fullName>
    </recommendedName>
</protein>
<dbReference type="RefSeq" id="XP_013309840.1">
    <property type="nucleotide sequence ID" value="XM_013454386.1"/>
</dbReference>
<reference evidence="2 3" key="1">
    <citation type="submission" date="2015-01" db="EMBL/GenBank/DDBJ databases">
        <title>The Genome Sequence of Exophiala xenobiotica CBS118157.</title>
        <authorList>
            <consortium name="The Broad Institute Genomics Platform"/>
            <person name="Cuomo C."/>
            <person name="de Hoog S."/>
            <person name="Gorbushina A."/>
            <person name="Stielow B."/>
            <person name="Teixiera M."/>
            <person name="Abouelleil A."/>
            <person name="Chapman S.B."/>
            <person name="Priest M."/>
            <person name="Young S.K."/>
            <person name="Wortman J."/>
            <person name="Nusbaum C."/>
            <person name="Birren B."/>
        </authorList>
    </citation>
    <scope>NUCLEOTIDE SEQUENCE [LARGE SCALE GENOMIC DNA]</scope>
    <source>
        <strain evidence="2 3">CBS 118157</strain>
    </source>
</reference>
<dbReference type="Gene3D" id="3.40.50.1820">
    <property type="entry name" value="alpha/beta hydrolase"/>
    <property type="match status" value="1"/>
</dbReference>
<feature type="region of interest" description="Disordered" evidence="1">
    <location>
        <begin position="223"/>
        <end position="257"/>
    </location>
</feature>
<organism evidence="2 3">
    <name type="scientific">Exophiala xenobiotica</name>
    <dbReference type="NCBI Taxonomy" id="348802"/>
    <lineage>
        <taxon>Eukaryota</taxon>
        <taxon>Fungi</taxon>
        <taxon>Dikarya</taxon>
        <taxon>Ascomycota</taxon>
        <taxon>Pezizomycotina</taxon>
        <taxon>Eurotiomycetes</taxon>
        <taxon>Chaetothyriomycetidae</taxon>
        <taxon>Chaetothyriales</taxon>
        <taxon>Herpotrichiellaceae</taxon>
        <taxon>Exophiala</taxon>
    </lineage>
</organism>
<dbReference type="GeneID" id="25332859"/>
<evidence type="ECO:0000313" key="2">
    <source>
        <dbReference type="EMBL" id="KIW49256.1"/>
    </source>
</evidence>
<dbReference type="Proteomes" id="UP000054342">
    <property type="component" value="Unassembled WGS sequence"/>
</dbReference>
<feature type="region of interest" description="Disordered" evidence="1">
    <location>
        <begin position="307"/>
        <end position="333"/>
    </location>
</feature>
<dbReference type="EMBL" id="KN847323">
    <property type="protein sequence ID" value="KIW49256.1"/>
    <property type="molecule type" value="Genomic_DNA"/>
</dbReference>
<dbReference type="STRING" id="348802.A0A0D2BAK3"/>
<evidence type="ECO:0008006" key="4">
    <source>
        <dbReference type="Google" id="ProtNLM"/>
    </source>
</evidence>
<dbReference type="HOGENOM" id="CLU_012494_8_1_1"/>
<dbReference type="AlphaFoldDB" id="A0A0D2BAK3"/>
<evidence type="ECO:0000313" key="3">
    <source>
        <dbReference type="Proteomes" id="UP000054342"/>
    </source>
</evidence>
<accession>A0A0D2BAK3</accession>
<dbReference type="InterPro" id="IPR029058">
    <property type="entry name" value="AB_hydrolase_fold"/>
</dbReference>
<dbReference type="OrthoDB" id="433474at2759"/>
<gene>
    <name evidence="2" type="ORF">PV05_10951</name>
</gene>
<dbReference type="SUPFAM" id="SSF53474">
    <property type="entry name" value="alpha/beta-Hydrolases"/>
    <property type="match status" value="1"/>
</dbReference>
<feature type="compositionally biased region" description="Low complexity" evidence="1">
    <location>
        <begin position="233"/>
        <end position="247"/>
    </location>
</feature>
<name>A0A0D2BAK3_9EURO</name>